<feature type="transmembrane region" description="Helical" evidence="1">
    <location>
        <begin position="92"/>
        <end position="110"/>
    </location>
</feature>
<feature type="transmembrane region" description="Helical" evidence="1">
    <location>
        <begin position="196"/>
        <end position="217"/>
    </location>
</feature>
<dbReference type="OrthoDB" id="9809977at2"/>
<feature type="transmembrane region" description="Helical" evidence="1">
    <location>
        <begin position="156"/>
        <end position="176"/>
    </location>
</feature>
<feature type="transmembrane region" description="Helical" evidence="1">
    <location>
        <begin position="55"/>
        <end position="80"/>
    </location>
</feature>
<dbReference type="EMBL" id="JACHBS010000001">
    <property type="protein sequence ID" value="MBB5618893.1"/>
    <property type="molecule type" value="Genomic_DNA"/>
</dbReference>
<sequence length="246" mass="26967">MTVTSPLGEKAATARLSTLRHIAGVISIIVGLIVLAALITQITDQISVGRFKPTQYFAFFTIQTAMINIVVLITGGIMALRLDRDTRLYTAIRASAFAYAIVTGVVYNLLLRDIPNDDGYVGPTWANEALHVWIPIYFALDWLLTPGRVRIAWSTMWLAVSFPLIWVGVTMVRGALTGWYPYPFLEPDGPNGVVGVVTYVVAIAAFIILLAALAVLINRVHTRGVRGVSHGRRNTGQIPVVPRDLR</sequence>
<feature type="transmembrane region" description="Helical" evidence="1">
    <location>
        <begin position="21"/>
        <end position="43"/>
    </location>
</feature>
<dbReference type="InterPro" id="IPR049713">
    <property type="entry name" value="Pr6Pr-like"/>
</dbReference>
<comment type="caution">
    <text evidence="2">The sequence shown here is derived from an EMBL/GenBank/DDBJ whole genome shotgun (WGS) entry which is preliminary data.</text>
</comment>
<dbReference type="AlphaFoldDB" id="A0A840X8I4"/>
<reference evidence="2 3" key="1">
    <citation type="submission" date="2020-08" db="EMBL/GenBank/DDBJ databases">
        <title>Sequencing the genomes of 1000 actinobacteria strains.</title>
        <authorList>
            <person name="Klenk H.-P."/>
        </authorList>
    </citation>
    <scope>NUCLEOTIDE SEQUENCE [LARGE SCALE GENOMIC DNA]</scope>
    <source>
        <strain evidence="2 3">DSM 23889</strain>
    </source>
</reference>
<feature type="transmembrane region" description="Helical" evidence="1">
    <location>
        <begin position="130"/>
        <end position="149"/>
    </location>
</feature>
<keyword evidence="1" id="KW-0472">Membrane</keyword>
<keyword evidence="1" id="KW-0812">Transmembrane</keyword>
<dbReference type="Proteomes" id="UP000552883">
    <property type="component" value="Unassembled WGS sequence"/>
</dbReference>
<dbReference type="RefSeq" id="WP_153982450.1">
    <property type="nucleotide sequence ID" value="NZ_BAAANZ010000008.1"/>
</dbReference>
<keyword evidence="1" id="KW-1133">Transmembrane helix</keyword>
<evidence type="ECO:0000313" key="2">
    <source>
        <dbReference type="EMBL" id="MBB5618893.1"/>
    </source>
</evidence>
<keyword evidence="3" id="KW-1185">Reference proteome</keyword>
<name>A0A840X8I4_9MICO</name>
<protein>
    <submittedName>
        <fullName evidence="2">Putative membrane protein</fullName>
    </submittedName>
</protein>
<proteinExistence type="predicted"/>
<organism evidence="2 3">
    <name type="scientific">Microcella frigidaquae</name>
    <dbReference type="NCBI Taxonomy" id="424758"/>
    <lineage>
        <taxon>Bacteria</taxon>
        <taxon>Bacillati</taxon>
        <taxon>Actinomycetota</taxon>
        <taxon>Actinomycetes</taxon>
        <taxon>Micrococcales</taxon>
        <taxon>Microbacteriaceae</taxon>
        <taxon>Microcella</taxon>
    </lineage>
</organism>
<evidence type="ECO:0000313" key="3">
    <source>
        <dbReference type="Proteomes" id="UP000552883"/>
    </source>
</evidence>
<dbReference type="NCBIfam" id="NF038065">
    <property type="entry name" value="Pr6Pr"/>
    <property type="match status" value="1"/>
</dbReference>
<evidence type="ECO:0000256" key="1">
    <source>
        <dbReference type="SAM" id="Phobius"/>
    </source>
</evidence>
<accession>A0A840X8I4</accession>
<gene>
    <name evidence="2" type="ORF">BJ959_002389</name>
</gene>